<evidence type="ECO:0000256" key="4">
    <source>
        <dbReference type="ARBA" id="ARBA00022989"/>
    </source>
</evidence>
<keyword evidence="4 10" id="KW-1133">Transmembrane helix</keyword>
<feature type="domain" description="G-protein coupled receptors family 1 profile" evidence="11">
    <location>
        <begin position="116"/>
        <end position="340"/>
    </location>
</feature>
<dbReference type="Proteomes" id="UP001190640">
    <property type="component" value="Chromosome 7"/>
</dbReference>
<dbReference type="GO" id="GO:0004930">
    <property type="term" value="F:G protein-coupled receptor activity"/>
    <property type="evidence" value="ECO:0007669"/>
    <property type="project" value="UniProtKB-KW"/>
</dbReference>
<feature type="transmembrane region" description="Helical" evidence="10">
    <location>
        <begin position="219"/>
        <end position="239"/>
    </location>
</feature>
<dbReference type="Gene3D" id="1.20.1070.10">
    <property type="entry name" value="Rhodopsin 7-helix transmembrane proteins"/>
    <property type="match status" value="1"/>
</dbReference>
<evidence type="ECO:0000256" key="2">
    <source>
        <dbReference type="ARBA" id="ARBA00022475"/>
    </source>
</evidence>
<dbReference type="SUPFAM" id="SSF81321">
    <property type="entry name" value="Family A G protein-coupled receptor-like"/>
    <property type="match status" value="1"/>
</dbReference>
<accession>A0AA97JQY8</accession>
<keyword evidence="7" id="KW-0675">Receptor</keyword>
<feature type="transmembrane region" description="Helical" evidence="10">
    <location>
        <begin position="251"/>
        <end position="274"/>
    </location>
</feature>
<feature type="transmembrane region" description="Helical" evidence="10">
    <location>
        <begin position="136"/>
        <end position="156"/>
    </location>
</feature>
<evidence type="ECO:0000256" key="9">
    <source>
        <dbReference type="ARBA" id="ARBA00061394"/>
    </source>
</evidence>
<comment type="similarity">
    <text evidence="9">Belongs to the G-protein coupled receptor 1 family. Mas subfamily.</text>
</comment>
<dbReference type="Pfam" id="PF00001">
    <property type="entry name" value="7tm_1"/>
    <property type="match status" value="1"/>
</dbReference>
<organism evidence="12 13">
    <name type="scientific">Eublepharis macularius</name>
    <name type="common">Leopard gecko</name>
    <name type="synonym">Cyrtodactylus macularius</name>
    <dbReference type="NCBI Taxonomy" id="481883"/>
    <lineage>
        <taxon>Eukaryota</taxon>
        <taxon>Metazoa</taxon>
        <taxon>Chordata</taxon>
        <taxon>Craniata</taxon>
        <taxon>Vertebrata</taxon>
        <taxon>Euteleostomi</taxon>
        <taxon>Lepidosauria</taxon>
        <taxon>Squamata</taxon>
        <taxon>Bifurcata</taxon>
        <taxon>Gekkota</taxon>
        <taxon>Eublepharidae</taxon>
        <taxon>Eublepharinae</taxon>
        <taxon>Eublepharis</taxon>
    </lineage>
</organism>
<dbReference type="PRINTS" id="PR00237">
    <property type="entry name" value="GPCRRHODOPSN"/>
</dbReference>
<dbReference type="PRINTS" id="PR02108">
    <property type="entry name" value="MRGPCRFAMILY"/>
</dbReference>
<keyword evidence="3 10" id="KW-0812">Transmembrane</keyword>
<keyword evidence="8" id="KW-0807">Transducer</keyword>
<dbReference type="AlphaFoldDB" id="A0AA97JQY8"/>
<evidence type="ECO:0000256" key="10">
    <source>
        <dbReference type="SAM" id="Phobius"/>
    </source>
</evidence>
<keyword evidence="2" id="KW-1003">Cell membrane</keyword>
<evidence type="ECO:0000256" key="1">
    <source>
        <dbReference type="ARBA" id="ARBA00004651"/>
    </source>
</evidence>
<dbReference type="RefSeq" id="XP_054841911.1">
    <property type="nucleotide sequence ID" value="XM_054985936.1"/>
</dbReference>
<evidence type="ECO:0000256" key="6">
    <source>
        <dbReference type="ARBA" id="ARBA00023136"/>
    </source>
</evidence>
<gene>
    <name evidence="13" type="primary">LOC129334013</name>
</gene>
<evidence type="ECO:0000313" key="12">
    <source>
        <dbReference type="Proteomes" id="UP001190640"/>
    </source>
</evidence>
<evidence type="ECO:0000256" key="5">
    <source>
        <dbReference type="ARBA" id="ARBA00023040"/>
    </source>
</evidence>
<feature type="transmembrane region" description="Helical" evidence="10">
    <location>
        <begin position="98"/>
        <end position="124"/>
    </location>
</feature>
<keyword evidence="12" id="KW-1185">Reference proteome</keyword>
<evidence type="ECO:0000259" key="11">
    <source>
        <dbReference type="PROSITE" id="PS50262"/>
    </source>
</evidence>
<dbReference type="InterPro" id="IPR000276">
    <property type="entry name" value="GPCR_Rhodpsn"/>
</dbReference>
<feature type="transmembrane region" description="Helical" evidence="10">
    <location>
        <begin position="163"/>
        <end position="181"/>
    </location>
</feature>
<dbReference type="FunFam" id="1.20.1070.10:FF:000193">
    <property type="entry name" value="Mas-related G-protein coupled receptor member E"/>
    <property type="match status" value="1"/>
</dbReference>
<dbReference type="PANTHER" id="PTHR11334">
    <property type="entry name" value="MAS-RELATED G-PROTEIN COUPLED RECEPTOR"/>
    <property type="match status" value="1"/>
</dbReference>
<dbReference type="PANTHER" id="PTHR11334:SF68">
    <property type="entry name" value="G-PROTEIN COUPLED RECEPTORS FAMILY 1 PROFILE DOMAIN-CONTAINING PROTEIN-RELATED"/>
    <property type="match status" value="1"/>
</dbReference>
<reference evidence="13" key="1">
    <citation type="submission" date="2025-08" db="UniProtKB">
        <authorList>
            <consortium name="RefSeq"/>
        </authorList>
    </citation>
    <scope>IDENTIFICATION</scope>
    <source>
        <tissue evidence="13">Blood</tissue>
    </source>
</reference>
<evidence type="ECO:0000256" key="8">
    <source>
        <dbReference type="ARBA" id="ARBA00023224"/>
    </source>
</evidence>
<comment type="subcellular location">
    <subcellularLocation>
        <location evidence="1">Cell membrane</location>
        <topology evidence="1">Multi-pass membrane protein</topology>
    </subcellularLocation>
</comment>
<proteinExistence type="inferred from homology"/>
<evidence type="ECO:0000313" key="13">
    <source>
        <dbReference type="RefSeq" id="XP_054841911.1"/>
    </source>
</evidence>
<evidence type="ECO:0000256" key="3">
    <source>
        <dbReference type="ARBA" id="ARBA00022692"/>
    </source>
</evidence>
<keyword evidence="6 10" id="KW-0472">Membrane</keyword>
<dbReference type="GeneID" id="129334013"/>
<dbReference type="InterPro" id="IPR026234">
    <property type="entry name" value="MRGPCRFAMILY"/>
</dbReference>
<dbReference type="InterPro" id="IPR017452">
    <property type="entry name" value="GPCR_Rhodpsn_7TM"/>
</dbReference>
<evidence type="ECO:0000256" key="7">
    <source>
        <dbReference type="ARBA" id="ARBA00023170"/>
    </source>
</evidence>
<keyword evidence="5" id="KW-0297">G-protein coupled receptor</keyword>
<dbReference type="KEGG" id="emc:129334013"/>
<feature type="transmembrane region" description="Helical" evidence="10">
    <location>
        <begin position="324"/>
        <end position="343"/>
    </location>
</feature>
<dbReference type="PROSITE" id="PS50262">
    <property type="entry name" value="G_PROTEIN_RECEP_F1_2"/>
    <property type="match status" value="1"/>
</dbReference>
<feature type="transmembrane region" description="Helical" evidence="10">
    <location>
        <begin position="286"/>
        <end position="312"/>
    </location>
</feature>
<sequence length="373" mass="42196">MLLICAIETSVQSLLEVVPLEQCNQTENFNNVCEKVKQFNISQSGLTEDGYRLNNQDTIMSTPNASAVTPTAEQRTSIYLNDTEFDDEYDPYLWGMGFVYMVNIVTAFSCLAGLVGNVKVIWLLSFCIKRNPFTTYILNLAVADLGTLLSVLAYAIMMVAIRVLMIIPYILFGLVDSLVFFTHSTSLYLLTAISLEKCLSVMLPIWYRCHRPERTSAVVAFLLWILSGLLCGILLSCYFQESHCRMILNTLWTLNFLICTPAMIASSLTALITICCNSQRHQPPRLYVAILITLLVFLTFGTPLSISYLFYFNSEYFPLEALEVAYLCASVNSSVNPLIYYLVGRDRKRQSRESLKVAFQRLFKEEADPREGS</sequence>
<dbReference type="GO" id="GO:0005886">
    <property type="term" value="C:plasma membrane"/>
    <property type="evidence" value="ECO:0007669"/>
    <property type="project" value="UniProtKB-SubCell"/>
</dbReference>
<name>A0AA97JQY8_EUBMA</name>
<protein>
    <submittedName>
        <fullName evidence="13">Mas-related G-protein coupled receptor member H-like</fullName>
    </submittedName>
</protein>